<feature type="domain" description="TonB-dependent receptor plug" evidence="12">
    <location>
        <begin position="124"/>
        <end position="247"/>
    </location>
</feature>
<dbReference type="Pfam" id="PF00593">
    <property type="entry name" value="TonB_dep_Rec_b-barrel"/>
    <property type="match status" value="1"/>
</dbReference>
<dbReference type="AlphaFoldDB" id="A0A5R9KBY1"/>
<dbReference type="NCBIfam" id="TIGR04056">
    <property type="entry name" value="OMP_RagA_SusC"/>
    <property type="match status" value="1"/>
</dbReference>
<dbReference type="Gene3D" id="2.40.170.20">
    <property type="entry name" value="TonB-dependent receptor, beta-barrel domain"/>
    <property type="match status" value="1"/>
</dbReference>
<dbReference type="InterPro" id="IPR023997">
    <property type="entry name" value="TonB-dep_OMP_SusC/RagA_CS"/>
</dbReference>
<dbReference type="Pfam" id="PF07715">
    <property type="entry name" value="Plug"/>
    <property type="match status" value="1"/>
</dbReference>
<comment type="caution">
    <text evidence="13">The sequence shown here is derived from an EMBL/GenBank/DDBJ whole genome shotgun (WGS) entry which is preliminary data.</text>
</comment>
<dbReference type="Gene3D" id="2.170.130.10">
    <property type="entry name" value="TonB-dependent receptor, plug domain"/>
    <property type="match status" value="1"/>
</dbReference>
<dbReference type="InterPro" id="IPR012910">
    <property type="entry name" value="Plug_dom"/>
</dbReference>
<evidence type="ECO:0000256" key="10">
    <source>
        <dbReference type="SAM" id="MobiDB-lite"/>
    </source>
</evidence>
<sequence>MLKITLRRFDGTGFQWSLLLSVFVSLYGYGQSVTVTGLVKSQNEQAAIPGINILVKNTLTGTATDAQGKFSIQVAPDAVLVFSGIGFLSQEVQVNNRSAIDVTLQEDTKQLNELVVIGYGVQKKSDLTGSVSSISEAQFKKTPVASLDNGLRGRAAGVQVTSTSNQPGGATSIRIRGSNSVNTGSEPLYVIDGFPVFNDNSATAGGATVGPKLNALSLINPNDIVSIEVLKDASAAAIYGARGANGVVLVTTKKGQEGKMKIDLNAYYGVQKVSKTLPLLHAAEYAQLVNDANGKVIYTPEQIASFGEGTNWQDEIFRSAPMQNYQVAASGGDAKTKYSLSLSYFDQAGIIINSNFKRYSARFNFEKQANSKLTLGSNLSIANTSANQALSSTGGGEGTQGVIVSALDFNPILKIRNPDGTYVLESDRGIPIGNPVATALELTNKSVSTRFLGNVFANYKILDGLEFRTSVGADITHTGEKYYAPRTILAGASAQGIGRVSTAGGTSWLNENTFTYNKSFDKHAVTVLAGFSAQKYTRNLLTSAASGFVNDLLGADNLGSGAIISSPVTNVLDWSLISYIGRINYGFNDKYLLTLTGRADGSSKFGNNNKYGFFPSGSIAWKLSEEEFIKNITAIDELKLRLSYGKIGNQEINSYQSLAGLAGASYIIGDKVMKGFFPGNISNPNLKWETTAQTDLGLDLGLFRNRLNLTFDAYYKKTTDMLLNINVPWSTGFSTALQNIGSIENKGIELGIQANVLTKDLKWNINFNMAANKNKVLDLGPVSQILTGEINGYLKINDPVVIVPGRPLNSFYGYVSDGIFQTGENMAASAQKTAVPGDRKYKDLNGDGVLDAKDRTFIGNAQPKFFGGFTNDFSYKGFDLSASFNYVYGNKILNSTRADLDLPTGQKNSSARVKDRWTPANPSNTIPRATLNRAFLFSDAQIEDGSFLRLGSLSLGYNFPSSWLSKTGISNAKLYVSGQNLFVITHYTGFDPETNQSGQNNILRGIDSDSYPNSRSFLVGVNLSF</sequence>
<evidence type="ECO:0000256" key="4">
    <source>
        <dbReference type="ARBA" id="ARBA00022692"/>
    </source>
</evidence>
<dbReference type="PROSITE" id="PS52016">
    <property type="entry name" value="TONB_DEPENDENT_REC_3"/>
    <property type="match status" value="1"/>
</dbReference>
<dbReference type="FunFam" id="2.170.130.10:FF:000008">
    <property type="entry name" value="SusC/RagA family TonB-linked outer membrane protein"/>
    <property type="match status" value="1"/>
</dbReference>
<evidence type="ECO:0000313" key="14">
    <source>
        <dbReference type="Proteomes" id="UP000309788"/>
    </source>
</evidence>
<dbReference type="InterPro" id="IPR000531">
    <property type="entry name" value="Beta-barrel_TonB"/>
</dbReference>
<dbReference type="EMBL" id="VCEI01000025">
    <property type="protein sequence ID" value="TLU92285.1"/>
    <property type="molecule type" value="Genomic_DNA"/>
</dbReference>
<accession>A0A5R9KBY1</accession>
<evidence type="ECO:0000256" key="6">
    <source>
        <dbReference type="ARBA" id="ARBA00023136"/>
    </source>
</evidence>
<evidence type="ECO:0000256" key="8">
    <source>
        <dbReference type="PROSITE-ProRule" id="PRU01360"/>
    </source>
</evidence>
<comment type="subcellular location">
    <subcellularLocation>
        <location evidence="1 8">Cell outer membrane</location>
        <topology evidence="1 8">Multi-pass membrane protein</topology>
    </subcellularLocation>
</comment>
<dbReference type="InterPro" id="IPR023996">
    <property type="entry name" value="TonB-dep_OMP_SusC/RagA"/>
</dbReference>
<protein>
    <submittedName>
        <fullName evidence="13">TonB-dependent receptor</fullName>
    </submittedName>
</protein>
<gene>
    <name evidence="13" type="ORF">FEM55_16265</name>
</gene>
<dbReference type="Proteomes" id="UP000309788">
    <property type="component" value="Unassembled WGS sequence"/>
</dbReference>
<dbReference type="InterPro" id="IPR039426">
    <property type="entry name" value="TonB-dep_rcpt-like"/>
</dbReference>
<dbReference type="SUPFAM" id="SSF56935">
    <property type="entry name" value="Porins"/>
    <property type="match status" value="1"/>
</dbReference>
<dbReference type="Pfam" id="PF13715">
    <property type="entry name" value="CarbopepD_reg_2"/>
    <property type="match status" value="1"/>
</dbReference>
<name>A0A5R9KBY1_9BACT</name>
<evidence type="ECO:0000313" key="13">
    <source>
        <dbReference type="EMBL" id="TLU92285.1"/>
    </source>
</evidence>
<evidence type="ECO:0000259" key="11">
    <source>
        <dbReference type="Pfam" id="PF00593"/>
    </source>
</evidence>
<dbReference type="GO" id="GO:0009279">
    <property type="term" value="C:cell outer membrane"/>
    <property type="evidence" value="ECO:0007669"/>
    <property type="project" value="UniProtKB-SubCell"/>
</dbReference>
<comment type="similarity">
    <text evidence="8 9">Belongs to the TonB-dependent receptor family.</text>
</comment>
<evidence type="ECO:0000256" key="3">
    <source>
        <dbReference type="ARBA" id="ARBA00022452"/>
    </source>
</evidence>
<evidence type="ECO:0000256" key="7">
    <source>
        <dbReference type="ARBA" id="ARBA00023237"/>
    </source>
</evidence>
<keyword evidence="5 9" id="KW-0798">TonB box</keyword>
<feature type="domain" description="TonB-dependent receptor-like beta-barrel" evidence="11">
    <location>
        <begin position="406"/>
        <end position="981"/>
    </location>
</feature>
<evidence type="ECO:0000256" key="1">
    <source>
        <dbReference type="ARBA" id="ARBA00004571"/>
    </source>
</evidence>
<dbReference type="Gene3D" id="2.60.40.1120">
    <property type="entry name" value="Carboxypeptidase-like, regulatory domain"/>
    <property type="match status" value="1"/>
</dbReference>
<evidence type="ECO:0000256" key="9">
    <source>
        <dbReference type="RuleBase" id="RU003357"/>
    </source>
</evidence>
<dbReference type="NCBIfam" id="TIGR04057">
    <property type="entry name" value="SusC_RagA_signa"/>
    <property type="match status" value="1"/>
</dbReference>
<dbReference type="InterPro" id="IPR008969">
    <property type="entry name" value="CarboxyPept-like_regulatory"/>
</dbReference>
<organism evidence="13 14">
    <name type="scientific">Dyadobacter sediminis</name>
    <dbReference type="NCBI Taxonomy" id="1493691"/>
    <lineage>
        <taxon>Bacteria</taxon>
        <taxon>Pseudomonadati</taxon>
        <taxon>Bacteroidota</taxon>
        <taxon>Cytophagia</taxon>
        <taxon>Cytophagales</taxon>
        <taxon>Spirosomataceae</taxon>
        <taxon>Dyadobacter</taxon>
    </lineage>
</organism>
<keyword evidence="4 8" id="KW-0812">Transmembrane</keyword>
<keyword evidence="6 8" id="KW-0472">Membrane</keyword>
<proteinExistence type="inferred from homology"/>
<keyword evidence="3 8" id="KW-1134">Transmembrane beta strand</keyword>
<evidence type="ECO:0000256" key="5">
    <source>
        <dbReference type="ARBA" id="ARBA00023077"/>
    </source>
</evidence>
<keyword evidence="7 8" id="KW-0998">Cell outer membrane</keyword>
<keyword evidence="2 8" id="KW-0813">Transport</keyword>
<keyword evidence="13" id="KW-0675">Receptor</keyword>
<dbReference type="SUPFAM" id="SSF49464">
    <property type="entry name" value="Carboxypeptidase regulatory domain-like"/>
    <property type="match status" value="1"/>
</dbReference>
<keyword evidence="14" id="KW-1185">Reference proteome</keyword>
<dbReference type="RefSeq" id="WP_138282394.1">
    <property type="nucleotide sequence ID" value="NZ_BMGE01000003.1"/>
</dbReference>
<evidence type="ECO:0000259" key="12">
    <source>
        <dbReference type="Pfam" id="PF07715"/>
    </source>
</evidence>
<dbReference type="InterPro" id="IPR037066">
    <property type="entry name" value="Plug_dom_sf"/>
</dbReference>
<evidence type="ECO:0000256" key="2">
    <source>
        <dbReference type="ARBA" id="ARBA00022448"/>
    </source>
</evidence>
<reference evidence="13 14" key="1">
    <citation type="submission" date="2019-05" db="EMBL/GenBank/DDBJ databases">
        <authorList>
            <person name="Qu J.-H."/>
        </authorList>
    </citation>
    <scope>NUCLEOTIDE SEQUENCE [LARGE SCALE GENOMIC DNA]</scope>
    <source>
        <strain evidence="13 14">Z12</strain>
    </source>
</reference>
<dbReference type="InterPro" id="IPR036942">
    <property type="entry name" value="Beta-barrel_TonB_sf"/>
</dbReference>
<feature type="region of interest" description="Disordered" evidence="10">
    <location>
        <begin position="903"/>
        <end position="923"/>
    </location>
</feature>
<dbReference type="OrthoDB" id="9768177at2"/>